<protein>
    <submittedName>
        <fullName evidence="1">Polyketide cyclase</fullName>
    </submittedName>
</protein>
<keyword evidence="2" id="KW-1185">Reference proteome</keyword>
<dbReference type="RefSeq" id="WP_123870752.1">
    <property type="nucleotide sequence ID" value="NZ_CP033931.1"/>
</dbReference>
<dbReference type="SUPFAM" id="SSF55961">
    <property type="entry name" value="Bet v1-like"/>
    <property type="match status" value="1"/>
</dbReference>
<name>A0A3G6TD60_9FLAO</name>
<dbReference type="GeneID" id="99066116"/>
<dbReference type="EMBL" id="CP033932">
    <property type="protein sequence ID" value="AZB25803.1"/>
    <property type="molecule type" value="Genomic_DNA"/>
</dbReference>
<evidence type="ECO:0000313" key="1">
    <source>
        <dbReference type="EMBL" id="AZB25803.1"/>
    </source>
</evidence>
<dbReference type="Proteomes" id="UP000271193">
    <property type="component" value="Chromosome"/>
</dbReference>
<dbReference type="OrthoDB" id="9810827at2"/>
<dbReference type="Pfam" id="PF10604">
    <property type="entry name" value="Polyketide_cyc2"/>
    <property type="match status" value="1"/>
</dbReference>
<dbReference type="InterPro" id="IPR019587">
    <property type="entry name" value="Polyketide_cyclase/dehydratase"/>
</dbReference>
<organism evidence="1 2">
    <name type="scientific">Chryseobacterium bernardetii</name>
    <dbReference type="NCBI Taxonomy" id="1241978"/>
    <lineage>
        <taxon>Bacteria</taxon>
        <taxon>Pseudomonadati</taxon>
        <taxon>Bacteroidota</taxon>
        <taxon>Flavobacteriia</taxon>
        <taxon>Flavobacteriales</taxon>
        <taxon>Weeksellaceae</taxon>
        <taxon>Chryseobacterium group</taxon>
        <taxon>Chryseobacterium</taxon>
    </lineage>
</organism>
<dbReference type="AlphaFoldDB" id="A0A3G6TD60"/>
<dbReference type="KEGG" id="cben:EG339_14995"/>
<gene>
    <name evidence="1" type="ORF">EG339_14995</name>
</gene>
<proteinExistence type="predicted"/>
<reference evidence="2" key="1">
    <citation type="submission" date="2018-11" db="EMBL/GenBank/DDBJ databases">
        <title>Proposal to divide the Flavobacteriaceae and reorganize its genera based on Amino Acid Identity values calculated from whole genome sequences.</title>
        <authorList>
            <person name="Nicholson A.C."/>
            <person name="Gulvik C.A."/>
            <person name="Whitney A.M."/>
            <person name="Humrighouse B.W."/>
            <person name="Bell M."/>
            <person name="Holmes B."/>
            <person name="Steigerwalt A.G."/>
            <person name="Villarma A."/>
            <person name="Sheth M."/>
            <person name="Batra D."/>
            <person name="Pryor J."/>
            <person name="Bernardet J.-F."/>
            <person name="Hugo C."/>
            <person name="Kampfer P."/>
            <person name="Newman J."/>
            <person name="McQuiston J.R."/>
        </authorList>
    </citation>
    <scope>NUCLEOTIDE SEQUENCE [LARGE SCALE GENOMIC DNA]</scope>
    <source>
        <strain evidence="2">G0229</strain>
    </source>
</reference>
<dbReference type="InterPro" id="IPR023393">
    <property type="entry name" value="START-like_dom_sf"/>
</dbReference>
<evidence type="ECO:0000313" key="2">
    <source>
        <dbReference type="Proteomes" id="UP000271193"/>
    </source>
</evidence>
<dbReference type="Gene3D" id="3.30.530.20">
    <property type="match status" value="1"/>
</dbReference>
<sequence>MWKKSYSVFTKEVTKEQLWKLTTDINHWKDWDDAVEYSNLLGAFKEGSFFILKPKGGPKVKIKLIEVIPFLKFTDLTSFPLAKMYGEHIYEETEDGLKITITMTVKGLLSKLWIKLVANDIVKHLPADIANQIKNAKKL</sequence>
<accession>A0A3G6TD60</accession>